<proteinExistence type="predicted"/>
<evidence type="ECO:0000256" key="1">
    <source>
        <dbReference type="SAM" id="SignalP"/>
    </source>
</evidence>
<evidence type="ECO:0000313" key="3">
    <source>
        <dbReference type="Proteomes" id="UP000241421"/>
    </source>
</evidence>
<sequence>MTPHKPALALLLLTVGSQACAAALALCPERPADADVRVLESAQTPDGRWRTLRVSDRPMENCVAVELALAPARIVAARIISREQARILAAGFALQAPAARMGLTSAELVPVDAPPDAAPPVTVGVELAETLSATTFGREERATFDTARRPPTLRCGKGRHPAGVVLRVAGRGLPPGIALAAALRYRATGTFLLGATDRPRADANPLPLAALAPDHGSVRPALPQAGFEQESLQSFTLACPGQAAELVVDSLRITPQQPDGPAPPRALWSWQASAWLTQSAALLDKLKNSGADTVFITVPVVQGKAAVVQPRRLARFVAGAGARGIRVWAVAGDPGAVLEGERGKFVAMARAYQRYNAAAPEAARLAGVQFDIEPYLNHGYAIDPAAWHEAYLATMALLRQATTMRIDAAVPFWWNTAATADGPLLARLAASVDSLTVMNYRTDPAQIKRSAQPFLEWSLRHKRGVRIALEAGPIDDETLRHYRPAARGTLAIVALGDQAVLVEFDGARALPGASSFGFSHQTMSDGGRVGFAEKRAALLRLLPELESLWRAWPGFSGVALHEF</sequence>
<keyword evidence="3" id="KW-1185">Reference proteome</keyword>
<dbReference type="RefSeq" id="WP_106755849.1">
    <property type="nucleotide sequence ID" value="NZ_PXWF02000029.1"/>
</dbReference>
<dbReference type="PROSITE" id="PS51257">
    <property type="entry name" value="PROKAR_LIPOPROTEIN"/>
    <property type="match status" value="1"/>
</dbReference>
<evidence type="ECO:0000313" key="2">
    <source>
        <dbReference type="EMBL" id="PWF55383.1"/>
    </source>
</evidence>
<dbReference type="EMBL" id="PXWF02000029">
    <property type="protein sequence ID" value="PWF55383.1"/>
    <property type="molecule type" value="Genomic_DNA"/>
</dbReference>
<dbReference type="Proteomes" id="UP000241421">
    <property type="component" value="Unassembled WGS sequence"/>
</dbReference>
<keyword evidence="1" id="KW-0732">Signal</keyword>
<feature type="chain" id="PRO_5015763602" evidence="1">
    <location>
        <begin position="22"/>
        <end position="563"/>
    </location>
</feature>
<reference evidence="2 3" key="1">
    <citation type="submission" date="2018-04" db="EMBL/GenBank/DDBJ databases">
        <title>Massilia violaceinigra sp. nov., a novel purple-pigmented bacterium isolated from Tianshan glacier, Xinjiang, China.</title>
        <authorList>
            <person name="Wang H."/>
        </authorList>
    </citation>
    <scope>NUCLEOTIDE SEQUENCE [LARGE SCALE GENOMIC DNA]</scope>
    <source>
        <strain evidence="2 3">B448-2</strain>
    </source>
</reference>
<accession>A0A2U2I6I6</accession>
<protein>
    <submittedName>
        <fullName evidence="2">Uncharacterized protein</fullName>
    </submittedName>
</protein>
<dbReference type="AlphaFoldDB" id="A0A2U2I6I6"/>
<gene>
    <name evidence="2" type="ORF">C7C56_002105</name>
</gene>
<feature type="signal peptide" evidence="1">
    <location>
        <begin position="1"/>
        <end position="21"/>
    </location>
</feature>
<comment type="caution">
    <text evidence="2">The sequence shown here is derived from an EMBL/GenBank/DDBJ whole genome shotgun (WGS) entry which is preliminary data.</text>
</comment>
<organism evidence="2 3">
    <name type="scientific">Massilia glaciei</name>
    <dbReference type="NCBI Taxonomy" id="1524097"/>
    <lineage>
        <taxon>Bacteria</taxon>
        <taxon>Pseudomonadati</taxon>
        <taxon>Pseudomonadota</taxon>
        <taxon>Betaproteobacteria</taxon>
        <taxon>Burkholderiales</taxon>
        <taxon>Oxalobacteraceae</taxon>
        <taxon>Telluria group</taxon>
        <taxon>Massilia</taxon>
    </lineage>
</organism>
<name>A0A2U2I6I6_9BURK</name>
<dbReference type="OrthoDB" id="7057115at2"/>